<dbReference type="OrthoDB" id="674757at2"/>
<sequence length="155" mass="16966">MKNILAYLLPVILLAACGRADNRNDAASLPRTFNFEKLQLKTISTVINPAKGTTSTLYGNANALLALRVPDSARAGEKTLVLVTWKQQEDARWFGARIPAGLEMIEVVKTGTAFKDPAQAQYQRYNEKGTAVSATNDEQQQRIGFITSIKPAVMP</sequence>
<keyword evidence="3" id="KW-1185">Reference proteome</keyword>
<proteinExistence type="predicted"/>
<accession>A0A1H4EUX8</accession>
<dbReference type="Proteomes" id="UP000199656">
    <property type="component" value="Unassembled WGS sequence"/>
</dbReference>
<dbReference type="EMBL" id="FNRL01000020">
    <property type="protein sequence ID" value="SEA88418.1"/>
    <property type="molecule type" value="Genomic_DNA"/>
</dbReference>
<feature type="chain" id="PRO_5011788302" evidence="1">
    <location>
        <begin position="21"/>
        <end position="155"/>
    </location>
</feature>
<dbReference type="AlphaFoldDB" id="A0A1H4EUX8"/>
<reference evidence="3" key="1">
    <citation type="submission" date="2016-10" db="EMBL/GenBank/DDBJ databases">
        <authorList>
            <person name="Varghese N."/>
            <person name="Submissions S."/>
        </authorList>
    </citation>
    <scope>NUCLEOTIDE SEQUENCE [LARGE SCALE GENOMIC DNA]</scope>
    <source>
        <strain evidence="3">DSM 23920</strain>
    </source>
</reference>
<evidence type="ECO:0000313" key="2">
    <source>
        <dbReference type="EMBL" id="SEA88418.1"/>
    </source>
</evidence>
<dbReference type="RefSeq" id="WP_089763651.1">
    <property type="nucleotide sequence ID" value="NZ_BKAT01000033.1"/>
</dbReference>
<name>A0A1H4EUX8_9BACT</name>
<keyword evidence="1" id="KW-0732">Signal</keyword>
<feature type="signal peptide" evidence="1">
    <location>
        <begin position="1"/>
        <end position="20"/>
    </location>
</feature>
<dbReference type="STRING" id="408074.SAMN05660909_03954"/>
<evidence type="ECO:0000256" key="1">
    <source>
        <dbReference type="SAM" id="SignalP"/>
    </source>
</evidence>
<protein>
    <submittedName>
        <fullName evidence="2">Uncharacterized protein</fullName>
    </submittedName>
</protein>
<evidence type="ECO:0000313" key="3">
    <source>
        <dbReference type="Proteomes" id="UP000199656"/>
    </source>
</evidence>
<organism evidence="2 3">
    <name type="scientific">Chitinophaga terrae</name>
    <name type="common">ex Kim and Jung 2007</name>
    <dbReference type="NCBI Taxonomy" id="408074"/>
    <lineage>
        <taxon>Bacteria</taxon>
        <taxon>Pseudomonadati</taxon>
        <taxon>Bacteroidota</taxon>
        <taxon>Chitinophagia</taxon>
        <taxon>Chitinophagales</taxon>
        <taxon>Chitinophagaceae</taxon>
        <taxon>Chitinophaga</taxon>
    </lineage>
</organism>
<gene>
    <name evidence="2" type="ORF">SAMN05660909_03954</name>
</gene>
<dbReference type="PROSITE" id="PS51257">
    <property type="entry name" value="PROKAR_LIPOPROTEIN"/>
    <property type="match status" value="1"/>
</dbReference>